<reference evidence="2 3" key="1">
    <citation type="submission" date="2019-07" db="EMBL/GenBank/DDBJ databases">
        <title>New Mycobacterium species.</title>
        <authorList>
            <person name="Tortoli E."/>
            <person name="Ghielmetti G."/>
            <person name="Friedel U."/>
            <person name="Trovato A."/>
        </authorList>
    </citation>
    <scope>NUCLEOTIDE SEQUENCE [LARGE SCALE GENOMIC DNA]</scope>
    <source>
        <strain evidence="2 3">16-83</strain>
    </source>
</reference>
<keyword evidence="3" id="KW-1185">Reference proteome</keyword>
<dbReference type="GO" id="GO:0003677">
    <property type="term" value="F:DNA binding"/>
    <property type="evidence" value="ECO:0007669"/>
    <property type="project" value="InterPro"/>
</dbReference>
<dbReference type="CDD" id="cd18032">
    <property type="entry name" value="DEXHc_RE_I_III_res"/>
    <property type="match status" value="1"/>
</dbReference>
<dbReference type="GO" id="GO:0005829">
    <property type="term" value="C:cytosol"/>
    <property type="evidence" value="ECO:0007669"/>
    <property type="project" value="TreeGrafter"/>
</dbReference>
<dbReference type="AlphaFoldDB" id="A0A557WN40"/>
<evidence type="ECO:0000259" key="1">
    <source>
        <dbReference type="PROSITE" id="PS51192"/>
    </source>
</evidence>
<dbReference type="PROSITE" id="PS51192">
    <property type="entry name" value="HELICASE_ATP_BIND_1"/>
    <property type="match status" value="1"/>
</dbReference>
<gene>
    <name evidence="2" type="ORF">FPZ47_27400</name>
</gene>
<dbReference type="Gene3D" id="3.90.1570.30">
    <property type="match status" value="1"/>
</dbReference>
<dbReference type="InterPro" id="IPR014001">
    <property type="entry name" value="Helicase_ATP-bd"/>
</dbReference>
<dbReference type="OrthoDB" id="9776021at2"/>
<dbReference type="SMART" id="SM00487">
    <property type="entry name" value="DEXDc"/>
    <property type="match status" value="1"/>
</dbReference>
<dbReference type="Proteomes" id="UP000320513">
    <property type="component" value="Unassembled WGS sequence"/>
</dbReference>
<protein>
    <submittedName>
        <fullName evidence="2">DEAD/DEAH box helicase</fullName>
    </submittedName>
</protein>
<name>A0A557WN40_9MYCO</name>
<keyword evidence="2" id="KW-0547">Nucleotide-binding</keyword>
<dbReference type="InterPro" id="IPR050742">
    <property type="entry name" value="Helicase_Restrict-Modif_Enz"/>
</dbReference>
<dbReference type="GO" id="GO:0016787">
    <property type="term" value="F:hydrolase activity"/>
    <property type="evidence" value="ECO:0007669"/>
    <property type="project" value="InterPro"/>
</dbReference>
<dbReference type="RefSeq" id="WP_144957404.1">
    <property type="nucleotide sequence ID" value="NZ_VMQU01000270.1"/>
</dbReference>
<dbReference type="GO" id="GO:0004386">
    <property type="term" value="F:helicase activity"/>
    <property type="evidence" value="ECO:0007669"/>
    <property type="project" value="UniProtKB-KW"/>
</dbReference>
<comment type="caution">
    <text evidence="2">The sequence shown here is derived from an EMBL/GenBank/DDBJ whole genome shotgun (WGS) entry which is preliminary data.</text>
</comment>
<feature type="non-terminal residue" evidence="2">
    <location>
        <position position="471"/>
    </location>
</feature>
<dbReference type="Gene3D" id="3.40.50.300">
    <property type="entry name" value="P-loop containing nucleotide triphosphate hydrolases"/>
    <property type="match status" value="2"/>
</dbReference>
<dbReference type="PANTHER" id="PTHR47396">
    <property type="entry name" value="TYPE I RESTRICTION ENZYME ECOKI R PROTEIN"/>
    <property type="match status" value="1"/>
</dbReference>
<evidence type="ECO:0000313" key="2">
    <source>
        <dbReference type="EMBL" id="TVS74646.1"/>
    </source>
</evidence>
<sequence length="471" mass="52214">MSNEDGASVLPAETRACVRIDQQLTQAGWKVQNKKDLNLFAGQGIAVREVVMKPGHGRVDYLLYVDKAVVGVIEAKPMGTPLSGVEWQSAMYADGLPADVRLAAKTRDGRLPFAFEASGVETHFTNGFDPEPRARLIFNFPKPATLARILRDADAAPERPTWRAKVRDLPPLDADPLRPAQVEAIHGVEKSLADQHFDRSLVQMATGAGKTYTAVTESYRLLKYGGFNRILFLVDRNNLADQTLAEFQNYRTPDDGRRFTELYNVTKLSSAGLLGSSKIAVSTIQRVYKFLNDGEVSEVDDPNLDDFTPDAPVTVSYSQALPPETFDLVIVDEAHRSIYGVWRGVLEYFDAHVIGLTATPGKQTFGFFRQNLVSEYTYPESVADGVNVDFDIYRIRTQISEEGSRIEAGTIVPKVDRRTREQRLEILDEELDYGAALLDRAVTATDQTLIFQPDVGDGCVVTRKCPSCKGK</sequence>
<organism evidence="2 3">
    <name type="scientific">Mycobacterium helveticum</name>
    <dbReference type="NCBI Taxonomy" id="2592811"/>
    <lineage>
        <taxon>Bacteria</taxon>
        <taxon>Bacillati</taxon>
        <taxon>Actinomycetota</taxon>
        <taxon>Actinomycetes</taxon>
        <taxon>Mycobacteriales</taxon>
        <taxon>Mycobacteriaceae</taxon>
        <taxon>Mycobacterium</taxon>
    </lineage>
</organism>
<keyword evidence="2" id="KW-0347">Helicase</keyword>
<dbReference type="InterPro" id="IPR027417">
    <property type="entry name" value="P-loop_NTPase"/>
</dbReference>
<dbReference type="EMBL" id="VMQU01000270">
    <property type="protein sequence ID" value="TVS74646.1"/>
    <property type="molecule type" value="Genomic_DNA"/>
</dbReference>
<keyword evidence="2" id="KW-0067">ATP-binding</keyword>
<dbReference type="SUPFAM" id="SSF52540">
    <property type="entry name" value="P-loop containing nucleoside triphosphate hydrolases"/>
    <property type="match status" value="1"/>
</dbReference>
<feature type="domain" description="Helicase ATP-binding" evidence="1">
    <location>
        <begin position="191"/>
        <end position="378"/>
    </location>
</feature>
<keyword evidence="2" id="KW-0378">Hydrolase</keyword>
<dbReference type="GO" id="GO:0005524">
    <property type="term" value="F:ATP binding"/>
    <property type="evidence" value="ECO:0007669"/>
    <property type="project" value="InterPro"/>
</dbReference>
<proteinExistence type="predicted"/>
<dbReference type="InterPro" id="IPR006935">
    <property type="entry name" value="Helicase/UvrB_N"/>
</dbReference>
<accession>A0A557WN40</accession>
<dbReference type="PANTHER" id="PTHR47396:SF1">
    <property type="entry name" value="ATP-DEPENDENT HELICASE IRC3-RELATED"/>
    <property type="match status" value="1"/>
</dbReference>
<evidence type="ECO:0000313" key="3">
    <source>
        <dbReference type="Proteomes" id="UP000320513"/>
    </source>
</evidence>
<dbReference type="Pfam" id="PF04851">
    <property type="entry name" value="ResIII"/>
    <property type="match status" value="1"/>
</dbReference>